<proteinExistence type="predicted"/>
<feature type="region of interest" description="Disordered" evidence="1">
    <location>
        <begin position="26"/>
        <end position="138"/>
    </location>
</feature>
<feature type="compositionally biased region" description="Gly residues" evidence="1">
    <location>
        <begin position="55"/>
        <end position="69"/>
    </location>
</feature>
<dbReference type="Proteomes" id="UP000007752">
    <property type="component" value="Chromosome 5"/>
</dbReference>
<gene>
    <name evidence="2" type="ORF">OsJ_17867</name>
</gene>
<dbReference type="AlphaFoldDB" id="B9FNL2"/>
<name>B9FNL2_ORYSJ</name>
<feature type="compositionally biased region" description="Low complexity" evidence="1">
    <location>
        <begin position="108"/>
        <end position="118"/>
    </location>
</feature>
<dbReference type="EMBL" id="CM000142">
    <property type="protein sequence ID" value="EEE63059.1"/>
    <property type="molecule type" value="Genomic_DNA"/>
</dbReference>
<accession>B9FNL2</accession>
<organism evidence="2">
    <name type="scientific">Oryza sativa subsp. japonica</name>
    <name type="common">Rice</name>
    <dbReference type="NCBI Taxonomy" id="39947"/>
    <lineage>
        <taxon>Eukaryota</taxon>
        <taxon>Viridiplantae</taxon>
        <taxon>Streptophyta</taxon>
        <taxon>Embryophyta</taxon>
        <taxon>Tracheophyta</taxon>
        <taxon>Spermatophyta</taxon>
        <taxon>Magnoliopsida</taxon>
        <taxon>Liliopsida</taxon>
        <taxon>Poales</taxon>
        <taxon>Poaceae</taxon>
        <taxon>BOP clade</taxon>
        <taxon>Oryzoideae</taxon>
        <taxon>Oryzeae</taxon>
        <taxon>Oryzinae</taxon>
        <taxon>Oryza</taxon>
        <taxon>Oryza sativa</taxon>
    </lineage>
</organism>
<sequence length="191" mass="19277">MQSLLPMQQPFPSFIQARSQLLLEEITKGPRPANDSATTFVATTAGAGGTPSDRGGTGNTGGSQGGSGSASGNSRNRRRGGRGNGGGGGNTSNSVAANPSGGSGGASDGQSAGSQSAQPTTRPPWPSPYNPWAGTIQMWPGQAHGPNFMGRPPFAGAAVAGQPTYMVHPAYYPAHNQARFPQHMGSAGFPQ</sequence>
<reference evidence="2" key="2">
    <citation type="submission" date="2008-12" db="EMBL/GenBank/DDBJ databases">
        <title>Improved gene annotation of the rice (Oryza sativa) genomes.</title>
        <authorList>
            <person name="Wang J."/>
            <person name="Li R."/>
            <person name="Fan W."/>
            <person name="Huang Q."/>
            <person name="Zhang J."/>
            <person name="Zhou Y."/>
            <person name="Hu Y."/>
            <person name="Zi S."/>
            <person name="Li J."/>
            <person name="Ni P."/>
            <person name="Zheng H."/>
            <person name="Zhang Y."/>
            <person name="Zhao M."/>
            <person name="Hao Q."/>
            <person name="McDermott J."/>
            <person name="Samudrala R."/>
            <person name="Kristiansen K."/>
            <person name="Wong G.K.-S."/>
        </authorList>
    </citation>
    <scope>NUCLEOTIDE SEQUENCE</scope>
</reference>
<evidence type="ECO:0000256" key="1">
    <source>
        <dbReference type="SAM" id="MobiDB-lite"/>
    </source>
</evidence>
<protein>
    <submittedName>
        <fullName evidence="2">Uncharacterized protein</fullName>
    </submittedName>
</protein>
<evidence type="ECO:0000313" key="2">
    <source>
        <dbReference type="EMBL" id="EEE63059.1"/>
    </source>
</evidence>
<reference evidence="2" key="1">
    <citation type="journal article" date="2005" name="PLoS Biol.">
        <title>The genomes of Oryza sativa: a history of duplications.</title>
        <authorList>
            <person name="Yu J."/>
            <person name="Wang J."/>
            <person name="Lin W."/>
            <person name="Li S."/>
            <person name="Li H."/>
            <person name="Zhou J."/>
            <person name="Ni P."/>
            <person name="Dong W."/>
            <person name="Hu S."/>
            <person name="Zeng C."/>
            <person name="Zhang J."/>
            <person name="Zhang Y."/>
            <person name="Li R."/>
            <person name="Xu Z."/>
            <person name="Li S."/>
            <person name="Li X."/>
            <person name="Zheng H."/>
            <person name="Cong L."/>
            <person name="Lin L."/>
            <person name="Yin J."/>
            <person name="Geng J."/>
            <person name="Li G."/>
            <person name="Shi J."/>
            <person name="Liu J."/>
            <person name="Lv H."/>
            <person name="Li J."/>
            <person name="Wang J."/>
            <person name="Deng Y."/>
            <person name="Ran L."/>
            <person name="Shi X."/>
            <person name="Wang X."/>
            <person name="Wu Q."/>
            <person name="Li C."/>
            <person name="Ren X."/>
            <person name="Wang J."/>
            <person name="Wang X."/>
            <person name="Li D."/>
            <person name="Liu D."/>
            <person name="Zhang X."/>
            <person name="Ji Z."/>
            <person name="Zhao W."/>
            <person name="Sun Y."/>
            <person name="Zhang Z."/>
            <person name="Bao J."/>
            <person name="Han Y."/>
            <person name="Dong L."/>
            <person name="Ji J."/>
            <person name="Chen P."/>
            <person name="Wu S."/>
            <person name="Liu J."/>
            <person name="Xiao Y."/>
            <person name="Bu D."/>
            <person name="Tan J."/>
            <person name="Yang L."/>
            <person name="Ye C."/>
            <person name="Zhang J."/>
            <person name="Xu J."/>
            <person name="Zhou Y."/>
            <person name="Yu Y."/>
            <person name="Zhang B."/>
            <person name="Zhuang S."/>
            <person name="Wei H."/>
            <person name="Liu B."/>
            <person name="Lei M."/>
            <person name="Yu H."/>
            <person name="Li Y."/>
            <person name="Xu H."/>
            <person name="Wei S."/>
            <person name="He X."/>
            <person name="Fang L."/>
            <person name="Zhang Z."/>
            <person name="Zhang Y."/>
            <person name="Huang X."/>
            <person name="Su Z."/>
            <person name="Tong W."/>
            <person name="Li J."/>
            <person name="Tong Z."/>
            <person name="Li S."/>
            <person name="Ye J."/>
            <person name="Wang L."/>
            <person name="Fang L."/>
            <person name="Lei T."/>
            <person name="Chen C."/>
            <person name="Chen H."/>
            <person name="Xu Z."/>
            <person name="Li H."/>
            <person name="Huang H."/>
            <person name="Zhang F."/>
            <person name="Xu H."/>
            <person name="Li N."/>
            <person name="Zhao C."/>
            <person name="Li S."/>
            <person name="Dong L."/>
            <person name="Huang Y."/>
            <person name="Li L."/>
            <person name="Xi Y."/>
            <person name="Qi Q."/>
            <person name="Li W."/>
            <person name="Zhang B."/>
            <person name="Hu W."/>
            <person name="Zhang Y."/>
            <person name="Tian X."/>
            <person name="Jiao Y."/>
            <person name="Liang X."/>
            <person name="Jin J."/>
            <person name="Gao L."/>
            <person name="Zheng W."/>
            <person name="Hao B."/>
            <person name="Liu S."/>
            <person name="Wang W."/>
            <person name="Yuan L."/>
            <person name="Cao M."/>
            <person name="McDermott J."/>
            <person name="Samudrala R."/>
            <person name="Wang J."/>
            <person name="Wong G.K."/>
            <person name="Yang H."/>
        </authorList>
    </citation>
    <scope>NUCLEOTIDE SEQUENCE [LARGE SCALE GENOMIC DNA]</scope>
</reference>